<dbReference type="EMBL" id="JANKHO010000083">
    <property type="protein sequence ID" value="KAJ3515730.1"/>
    <property type="molecule type" value="Genomic_DNA"/>
</dbReference>
<accession>A0A9W8MZS9</accession>
<reference evidence="1" key="1">
    <citation type="submission" date="2022-07" db="EMBL/GenBank/DDBJ databases">
        <title>Genome Sequence of Agrocybe chaxingu.</title>
        <authorList>
            <person name="Buettner E."/>
        </authorList>
    </citation>
    <scope>NUCLEOTIDE SEQUENCE</scope>
    <source>
        <strain evidence="1">MP-N11</strain>
    </source>
</reference>
<sequence>MPPNAGNRHIGIHPDWEQVRFKSKLLSRGFAAVNGSKNFAPGDIAHCSGSIEQAFYQLLHELRIPLQRWERQRKTLQLNRFCIVNRHIANQQYEVFLLTTFGGSRNVQQLGLIARYFGMPMGDTQWIHDTAGIRTFPHVFGSKETSFVFAIPVIASVGEAYLKKVRLATGELERLRAFARTKRETVIRDHREIRESLFNRHQYKHVGLLSPDSVENEFLPHQQEEEMDDILSHDDYLDEGEITAYPEPTGTPPTLRLRVPIRHDIGWLLKYASRDVFHGSKCNCAQPLRYRRLLPLPYYSAYLRIGKNIVKQLIR</sequence>
<dbReference type="AlphaFoldDB" id="A0A9W8MZS9"/>
<organism evidence="1 2">
    <name type="scientific">Agrocybe chaxingu</name>
    <dbReference type="NCBI Taxonomy" id="84603"/>
    <lineage>
        <taxon>Eukaryota</taxon>
        <taxon>Fungi</taxon>
        <taxon>Dikarya</taxon>
        <taxon>Basidiomycota</taxon>
        <taxon>Agaricomycotina</taxon>
        <taxon>Agaricomycetes</taxon>
        <taxon>Agaricomycetidae</taxon>
        <taxon>Agaricales</taxon>
        <taxon>Agaricineae</taxon>
        <taxon>Strophariaceae</taxon>
        <taxon>Agrocybe</taxon>
    </lineage>
</organism>
<dbReference type="Proteomes" id="UP001148786">
    <property type="component" value="Unassembled WGS sequence"/>
</dbReference>
<comment type="caution">
    <text evidence="1">The sequence shown here is derived from an EMBL/GenBank/DDBJ whole genome shotgun (WGS) entry which is preliminary data.</text>
</comment>
<protein>
    <submittedName>
        <fullName evidence="1">Uncharacterized protein</fullName>
    </submittedName>
</protein>
<gene>
    <name evidence="1" type="ORF">NLJ89_g1573</name>
</gene>
<evidence type="ECO:0000313" key="1">
    <source>
        <dbReference type="EMBL" id="KAJ3515730.1"/>
    </source>
</evidence>
<dbReference type="OrthoDB" id="2885496at2759"/>
<evidence type="ECO:0000313" key="2">
    <source>
        <dbReference type="Proteomes" id="UP001148786"/>
    </source>
</evidence>
<proteinExistence type="predicted"/>
<name>A0A9W8MZS9_9AGAR</name>
<keyword evidence="2" id="KW-1185">Reference proteome</keyword>